<comment type="caution">
    <text evidence="3">The sequence shown here is derived from an EMBL/GenBank/DDBJ whole genome shotgun (WGS) entry which is preliminary data.</text>
</comment>
<dbReference type="RefSeq" id="WP_216877403.1">
    <property type="nucleotide sequence ID" value="NZ_JAERQM010000005.1"/>
</dbReference>
<evidence type="ECO:0000313" key="3">
    <source>
        <dbReference type="EMBL" id="MBU8545387.1"/>
    </source>
</evidence>
<evidence type="ECO:0000259" key="2">
    <source>
        <dbReference type="Pfam" id="PF05229"/>
    </source>
</evidence>
<dbReference type="Pfam" id="PF05229">
    <property type="entry name" value="SCPU"/>
    <property type="match status" value="1"/>
</dbReference>
<evidence type="ECO:0000256" key="1">
    <source>
        <dbReference type="SAM" id="SignalP"/>
    </source>
</evidence>
<accession>A0ABS6H9K2</accession>
<gene>
    <name evidence="3" type="ORF">JJQ90_16815</name>
</gene>
<dbReference type="PANTHER" id="PTHR37089">
    <property type="entry name" value="PROTEIN U-RELATED"/>
    <property type="match status" value="1"/>
</dbReference>
<evidence type="ECO:0000313" key="4">
    <source>
        <dbReference type="Proteomes" id="UP000689967"/>
    </source>
</evidence>
<dbReference type="Proteomes" id="UP000689967">
    <property type="component" value="Unassembled WGS sequence"/>
</dbReference>
<proteinExistence type="predicted"/>
<dbReference type="PANTHER" id="PTHR37089:SF3">
    <property type="entry name" value="EXPORTED PROTEIN"/>
    <property type="match status" value="1"/>
</dbReference>
<organism evidence="3 4">
    <name type="scientific">Falsiroseomonas oleicola</name>
    <dbReference type="NCBI Taxonomy" id="2801474"/>
    <lineage>
        <taxon>Bacteria</taxon>
        <taxon>Pseudomonadati</taxon>
        <taxon>Pseudomonadota</taxon>
        <taxon>Alphaproteobacteria</taxon>
        <taxon>Acetobacterales</taxon>
        <taxon>Roseomonadaceae</taxon>
        <taxon>Falsiroseomonas</taxon>
    </lineage>
</organism>
<keyword evidence="4" id="KW-1185">Reference proteome</keyword>
<dbReference type="InterPro" id="IPR007893">
    <property type="entry name" value="Spore_coat_U/FanG"/>
</dbReference>
<keyword evidence="3" id="KW-0946">Virion</keyword>
<protein>
    <submittedName>
        <fullName evidence="3">Spore coat protein U domain-containing protein</fullName>
    </submittedName>
</protein>
<dbReference type="EMBL" id="JAERQM010000005">
    <property type="protein sequence ID" value="MBU8545387.1"/>
    <property type="molecule type" value="Genomic_DNA"/>
</dbReference>
<feature type="signal peptide" evidence="1">
    <location>
        <begin position="1"/>
        <end position="23"/>
    </location>
</feature>
<feature type="chain" id="PRO_5047448509" evidence="1">
    <location>
        <begin position="24"/>
        <end position="161"/>
    </location>
</feature>
<feature type="domain" description="Spore coat protein U/FanG" evidence="2">
    <location>
        <begin position="19"/>
        <end position="157"/>
    </location>
</feature>
<keyword evidence="1" id="KW-0732">Signal</keyword>
<reference evidence="3 4" key="1">
    <citation type="submission" date="2021-01" db="EMBL/GenBank/DDBJ databases">
        <title>Roseomonas sp. nov, a bacterium isolated from an oil production mixture in Yumen Oilfield.</title>
        <authorList>
            <person name="Wu D."/>
        </authorList>
    </citation>
    <scope>NUCLEOTIDE SEQUENCE [LARGE SCALE GENOMIC DNA]</scope>
    <source>
        <strain evidence="3 4">ROY-5-3</strain>
    </source>
</reference>
<dbReference type="SMART" id="SM00972">
    <property type="entry name" value="SCPU"/>
    <property type="match status" value="1"/>
</dbReference>
<dbReference type="InterPro" id="IPR053167">
    <property type="entry name" value="Spore_coat_component"/>
</dbReference>
<keyword evidence="3" id="KW-0167">Capsid protein</keyword>
<sequence length="161" mass="16361">MPMIRRSALVALLVLAAPAAAQAQATASCSVTSTSMSFGSYDGSMASPTVSTAIIAVTCLALDQPTVVTFSIALLGGTGGQGGRQLSSGAERLDFEIYTDANRSIVFGEGAGGTALLSGSGTASQVAPLRMNFTVYGRAPARQRAPRAGAYTEALTVLMTY</sequence>
<dbReference type="PROSITE" id="PS51257">
    <property type="entry name" value="PROKAR_LIPOPROTEIN"/>
    <property type="match status" value="1"/>
</dbReference>
<name>A0ABS6H9K2_9PROT</name>